<keyword evidence="1" id="KW-0479">Metal-binding</keyword>
<name>A0A2A2H3B5_METBR</name>
<evidence type="ECO:0000259" key="5">
    <source>
        <dbReference type="Pfam" id="PF00149"/>
    </source>
</evidence>
<sequence>MAFIAHLSDMHIGAINFKEELLLRAINKVNDLNPNLVIVTGDITNNGYYAEFERAAEFMELFESPLLVVPGNHDARHIGNECFEELIKKYCGTLNVKTPEISAIGLDSSEPDIDYGKIGRSQQASMEAELKNAGENNLYKIIALHHHIIPVPKTGRERNILTDAGDILKSIIDGGADIVLSGHKHVPYVWFVGNTTFVTAGTVSSLKLRGKDVCSFNTIDIKPDTVEVVLNQADGKSKCLAKFENRCKVID</sequence>
<dbReference type="PANTHER" id="PTHR42988">
    <property type="entry name" value="PHOSPHOHYDROLASE"/>
    <property type="match status" value="1"/>
</dbReference>
<feature type="domain" description="Calcineurin-like phosphoesterase" evidence="5">
    <location>
        <begin position="4"/>
        <end position="187"/>
    </location>
</feature>
<dbReference type="Gene3D" id="3.60.21.10">
    <property type="match status" value="1"/>
</dbReference>
<reference evidence="6 7" key="1">
    <citation type="journal article" date="2017" name="BMC Genomics">
        <title>Genomic analysis of methanogenic archaea reveals a shift towards energy conservation.</title>
        <authorList>
            <person name="Gilmore S.P."/>
            <person name="Henske J.K."/>
            <person name="Sexton J.A."/>
            <person name="Solomon K.V."/>
            <person name="Seppala S."/>
            <person name="Yoo J.I."/>
            <person name="Huyett L.M."/>
            <person name="Pressman A."/>
            <person name="Cogan J.Z."/>
            <person name="Kivenson V."/>
            <person name="Peng X."/>
            <person name="Tan Y."/>
            <person name="Valentine D.L."/>
            <person name="O'Malley M.A."/>
        </authorList>
    </citation>
    <scope>NUCLEOTIDE SEQUENCE [LARGE SCALE GENOMIC DNA]</scope>
    <source>
        <strain evidence="6 7">M.o.H.</strain>
    </source>
</reference>
<dbReference type="EMBL" id="LMVM01000033">
    <property type="protein sequence ID" value="PAV03882.1"/>
    <property type="molecule type" value="Genomic_DNA"/>
</dbReference>
<comment type="similarity">
    <text evidence="4">Belongs to the cyclic nucleotide phosphodiesterase class-III family.</text>
</comment>
<dbReference type="InterPro" id="IPR029052">
    <property type="entry name" value="Metallo-depent_PP-like"/>
</dbReference>
<evidence type="ECO:0000256" key="1">
    <source>
        <dbReference type="ARBA" id="ARBA00022723"/>
    </source>
</evidence>
<proteinExistence type="inferred from homology"/>
<organism evidence="6 7">
    <name type="scientific">Methanobacterium bryantii</name>
    <dbReference type="NCBI Taxonomy" id="2161"/>
    <lineage>
        <taxon>Archaea</taxon>
        <taxon>Methanobacteriati</taxon>
        <taxon>Methanobacteriota</taxon>
        <taxon>Methanomada group</taxon>
        <taxon>Methanobacteria</taxon>
        <taxon>Methanobacteriales</taxon>
        <taxon>Methanobacteriaceae</taxon>
        <taxon>Methanobacterium</taxon>
    </lineage>
</organism>
<dbReference type="GO" id="GO:0046872">
    <property type="term" value="F:metal ion binding"/>
    <property type="evidence" value="ECO:0007669"/>
    <property type="project" value="UniProtKB-KW"/>
</dbReference>
<evidence type="ECO:0000256" key="4">
    <source>
        <dbReference type="ARBA" id="ARBA00025742"/>
    </source>
</evidence>
<dbReference type="OrthoDB" id="7513at2157"/>
<dbReference type="SUPFAM" id="SSF56300">
    <property type="entry name" value="Metallo-dependent phosphatases"/>
    <property type="match status" value="1"/>
</dbReference>
<dbReference type="RefSeq" id="WP_069584150.1">
    <property type="nucleotide sequence ID" value="NZ_LMVM01000033.1"/>
</dbReference>
<dbReference type="PANTHER" id="PTHR42988:SF2">
    <property type="entry name" value="CYCLIC NUCLEOTIDE PHOSPHODIESTERASE CBUA0032-RELATED"/>
    <property type="match status" value="1"/>
</dbReference>
<dbReference type="Proteomes" id="UP000217784">
    <property type="component" value="Unassembled WGS sequence"/>
</dbReference>
<keyword evidence="3" id="KW-0408">Iron</keyword>
<keyword evidence="7" id="KW-1185">Reference proteome</keyword>
<dbReference type="AlphaFoldDB" id="A0A2A2H3B5"/>
<dbReference type="CDD" id="cd07400">
    <property type="entry name" value="MPP_1"/>
    <property type="match status" value="1"/>
</dbReference>
<dbReference type="GO" id="GO:0016787">
    <property type="term" value="F:hydrolase activity"/>
    <property type="evidence" value="ECO:0007669"/>
    <property type="project" value="UniProtKB-KW"/>
</dbReference>
<evidence type="ECO:0000256" key="2">
    <source>
        <dbReference type="ARBA" id="ARBA00022801"/>
    </source>
</evidence>
<evidence type="ECO:0000313" key="6">
    <source>
        <dbReference type="EMBL" id="PAV03882.1"/>
    </source>
</evidence>
<evidence type="ECO:0000256" key="3">
    <source>
        <dbReference type="ARBA" id="ARBA00023004"/>
    </source>
</evidence>
<protein>
    <submittedName>
        <fullName evidence="6">Phosphohydrolase</fullName>
    </submittedName>
</protein>
<dbReference type="InterPro" id="IPR050884">
    <property type="entry name" value="CNP_phosphodiesterase-III"/>
</dbReference>
<gene>
    <name evidence="6" type="ORF">ASJ80_02350</name>
</gene>
<comment type="caution">
    <text evidence="6">The sequence shown here is derived from an EMBL/GenBank/DDBJ whole genome shotgun (WGS) entry which is preliminary data.</text>
</comment>
<evidence type="ECO:0000313" key="7">
    <source>
        <dbReference type="Proteomes" id="UP000217784"/>
    </source>
</evidence>
<accession>A0A2A2H3B5</accession>
<keyword evidence="2 6" id="KW-0378">Hydrolase</keyword>
<dbReference type="InterPro" id="IPR004843">
    <property type="entry name" value="Calcineurin-like_PHP"/>
</dbReference>
<dbReference type="Pfam" id="PF00149">
    <property type="entry name" value="Metallophos"/>
    <property type="match status" value="1"/>
</dbReference>